<protein>
    <submittedName>
        <fullName evidence="2">Helix-turn-helix domain-containing protein</fullName>
    </submittedName>
</protein>
<proteinExistence type="predicted"/>
<comment type="caution">
    <text evidence="2">The sequence shown here is derived from an EMBL/GenBank/DDBJ whole genome shotgun (WGS) entry which is preliminary data.</text>
</comment>
<dbReference type="Proteomes" id="UP001596496">
    <property type="component" value="Unassembled WGS sequence"/>
</dbReference>
<dbReference type="PROSITE" id="PS50943">
    <property type="entry name" value="HTH_CROC1"/>
    <property type="match status" value="1"/>
</dbReference>
<reference evidence="3" key="1">
    <citation type="journal article" date="2019" name="Int. J. Syst. Evol. Microbiol.">
        <title>The Global Catalogue of Microorganisms (GCM) 10K type strain sequencing project: providing services to taxonomists for standard genome sequencing and annotation.</title>
        <authorList>
            <consortium name="The Broad Institute Genomics Platform"/>
            <consortium name="The Broad Institute Genome Sequencing Center for Infectious Disease"/>
            <person name="Wu L."/>
            <person name="Ma J."/>
        </authorList>
    </citation>
    <scope>NUCLEOTIDE SEQUENCE [LARGE SCALE GENOMIC DNA]</scope>
    <source>
        <strain evidence="3">CECT 7649</strain>
    </source>
</reference>
<dbReference type="Gene3D" id="1.25.40.10">
    <property type="entry name" value="Tetratricopeptide repeat domain"/>
    <property type="match status" value="1"/>
</dbReference>
<dbReference type="RefSeq" id="WP_380825773.1">
    <property type="nucleotide sequence ID" value="NZ_JBHTCG010000005.1"/>
</dbReference>
<dbReference type="InterPro" id="IPR010982">
    <property type="entry name" value="Lambda_DNA-bd_dom_sf"/>
</dbReference>
<sequence>MPRACEPVVLDESPWHLLGAYMRHWREEVRSISQRELARAAFVDQGELSRWERGLARPHADHIKGIDDALGAEGRLVTLHGLVVEIDRLRTLATKENSDEEVATERRQLLRFAATSAAFGAFGMPGEPVRRLLSLSLNHDFRSVAEWEVSCADHLHALRTRPPAQVAADLAIDLMTVRRQLDACASAELAGLHRVTATLSAILANALTRRGDHGAAIRWWRTARQSADLSGDFGLRLLVRGEEAGHGLYGQRAPETVIRLVESAEQIAGKPSVDFMTTRAKALSMLGRHDEAKQTLHALLRLAETDSPSDPWGFWSASQVHFAESWVHAGAGEEAAAARARDDVLRITRDYQYKANIALHGALCTVVQGGTDEGVRQAAGTIGGMSPAYRSTHILETGRMVLRAVPIAQQGRPAVMEFHEVLATTGATKHA</sequence>
<gene>
    <name evidence="2" type="ORF">ACFQSB_09890</name>
</gene>
<accession>A0ABW2NYN1</accession>
<evidence type="ECO:0000259" key="1">
    <source>
        <dbReference type="PROSITE" id="PS50943"/>
    </source>
</evidence>
<dbReference type="InterPro" id="IPR011990">
    <property type="entry name" value="TPR-like_helical_dom_sf"/>
</dbReference>
<evidence type="ECO:0000313" key="3">
    <source>
        <dbReference type="Proteomes" id="UP001596496"/>
    </source>
</evidence>
<dbReference type="CDD" id="cd00093">
    <property type="entry name" value="HTH_XRE"/>
    <property type="match status" value="1"/>
</dbReference>
<dbReference type="SMART" id="SM00530">
    <property type="entry name" value="HTH_XRE"/>
    <property type="match status" value="1"/>
</dbReference>
<name>A0ABW2NYN1_9ACTN</name>
<organism evidence="2 3">
    <name type="scientific">Sphaerisporangium rhizosphaerae</name>
    <dbReference type="NCBI Taxonomy" id="2269375"/>
    <lineage>
        <taxon>Bacteria</taxon>
        <taxon>Bacillati</taxon>
        <taxon>Actinomycetota</taxon>
        <taxon>Actinomycetes</taxon>
        <taxon>Streptosporangiales</taxon>
        <taxon>Streptosporangiaceae</taxon>
        <taxon>Sphaerisporangium</taxon>
    </lineage>
</organism>
<feature type="domain" description="HTH cro/C1-type" evidence="1">
    <location>
        <begin position="22"/>
        <end position="79"/>
    </location>
</feature>
<dbReference type="Gene3D" id="1.10.260.40">
    <property type="entry name" value="lambda repressor-like DNA-binding domains"/>
    <property type="match status" value="1"/>
</dbReference>
<dbReference type="InterPro" id="IPR001387">
    <property type="entry name" value="Cro/C1-type_HTH"/>
</dbReference>
<keyword evidence="3" id="KW-1185">Reference proteome</keyword>
<dbReference type="Pfam" id="PF13560">
    <property type="entry name" value="HTH_31"/>
    <property type="match status" value="1"/>
</dbReference>
<dbReference type="EMBL" id="JBHTCG010000005">
    <property type="protein sequence ID" value="MFC7382513.1"/>
    <property type="molecule type" value="Genomic_DNA"/>
</dbReference>
<evidence type="ECO:0000313" key="2">
    <source>
        <dbReference type="EMBL" id="MFC7382513.1"/>
    </source>
</evidence>
<dbReference type="SUPFAM" id="SSF48452">
    <property type="entry name" value="TPR-like"/>
    <property type="match status" value="1"/>
</dbReference>
<dbReference type="SUPFAM" id="SSF47413">
    <property type="entry name" value="lambda repressor-like DNA-binding domains"/>
    <property type="match status" value="1"/>
</dbReference>